<feature type="compositionally biased region" description="Acidic residues" evidence="8">
    <location>
        <begin position="340"/>
        <end position="354"/>
    </location>
</feature>
<evidence type="ECO:0000256" key="3">
    <source>
        <dbReference type="ARBA" id="ARBA00022771"/>
    </source>
</evidence>
<evidence type="ECO:0000313" key="10">
    <source>
        <dbReference type="EMBL" id="ORY82182.1"/>
    </source>
</evidence>
<dbReference type="PANTHER" id="PTHR13316:SF0">
    <property type="entry name" value="ZINC FINGER CCHC DOMAIN-CONTAINING PROTEIN 8"/>
    <property type="match status" value="1"/>
</dbReference>
<feature type="region of interest" description="Disordered" evidence="8">
    <location>
        <begin position="732"/>
        <end position="774"/>
    </location>
</feature>
<dbReference type="OrthoDB" id="8026949at2759"/>
<dbReference type="SMART" id="SM00581">
    <property type="entry name" value="PSP"/>
    <property type="match status" value="1"/>
</dbReference>
<dbReference type="PROSITE" id="PS50961">
    <property type="entry name" value="HTH_LA"/>
    <property type="match status" value="1"/>
</dbReference>
<keyword evidence="5 7" id="KW-0694">RNA-binding</keyword>
<dbReference type="GO" id="GO:0071013">
    <property type="term" value="C:catalytic step 2 spliceosome"/>
    <property type="evidence" value="ECO:0007669"/>
    <property type="project" value="TreeGrafter"/>
</dbReference>
<evidence type="ECO:0000256" key="7">
    <source>
        <dbReference type="PROSITE-ProRule" id="PRU00332"/>
    </source>
</evidence>
<feature type="region of interest" description="Disordered" evidence="8">
    <location>
        <begin position="280"/>
        <end position="429"/>
    </location>
</feature>
<evidence type="ECO:0000256" key="5">
    <source>
        <dbReference type="ARBA" id="ARBA00022884"/>
    </source>
</evidence>
<feature type="compositionally biased region" description="Basic and acidic residues" evidence="8">
    <location>
        <begin position="300"/>
        <end position="333"/>
    </location>
</feature>
<feature type="region of interest" description="Disordered" evidence="8">
    <location>
        <begin position="448"/>
        <end position="472"/>
    </location>
</feature>
<feature type="compositionally biased region" description="Polar residues" evidence="8">
    <location>
        <begin position="380"/>
        <end position="396"/>
    </location>
</feature>
<dbReference type="InterPro" id="IPR006568">
    <property type="entry name" value="PSP_pro-rich"/>
</dbReference>
<feature type="compositionally biased region" description="Basic and acidic residues" evidence="8">
    <location>
        <begin position="732"/>
        <end position="760"/>
    </location>
</feature>
<dbReference type="EMBL" id="MCOG01000009">
    <property type="protein sequence ID" value="ORY82182.1"/>
    <property type="molecule type" value="Genomic_DNA"/>
</dbReference>
<reference evidence="10 11" key="1">
    <citation type="submission" date="2016-08" db="EMBL/GenBank/DDBJ databases">
        <title>A Parts List for Fungal Cellulosomes Revealed by Comparative Genomics.</title>
        <authorList>
            <consortium name="DOE Joint Genome Institute"/>
            <person name="Haitjema C.H."/>
            <person name="Gilmore S.P."/>
            <person name="Henske J.K."/>
            <person name="Solomon K.V."/>
            <person name="De Groot R."/>
            <person name="Kuo A."/>
            <person name="Mondo S.J."/>
            <person name="Salamov A.A."/>
            <person name="Labutti K."/>
            <person name="Zhao Z."/>
            <person name="Chiniquy J."/>
            <person name="Barry K."/>
            <person name="Brewer H.M."/>
            <person name="Purvine S.O."/>
            <person name="Wright A.T."/>
            <person name="Boxma B."/>
            <person name="Van Alen T."/>
            <person name="Hackstein J.H."/>
            <person name="Baker S.E."/>
            <person name="Grigoriev I.V."/>
            <person name="O'Malley M.A."/>
        </authorList>
    </citation>
    <scope>NUCLEOTIDE SEQUENCE [LARGE SCALE GENOMIC DNA]</scope>
    <source>
        <strain evidence="10 11">G1</strain>
    </source>
</reference>
<comment type="subcellular location">
    <subcellularLocation>
        <location evidence="1">Nucleus</location>
    </subcellularLocation>
</comment>
<evidence type="ECO:0000256" key="4">
    <source>
        <dbReference type="ARBA" id="ARBA00022833"/>
    </source>
</evidence>
<dbReference type="Proteomes" id="UP000193920">
    <property type="component" value="Unassembled WGS sequence"/>
</dbReference>
<dbReference type="InterPro" id="IPR052115">
    <property type="entry name" value="NEXT_complex_subunit_ZCCHC8"/>
</dbReference>
<feature type="region of interest" description="Disordered" evidence="8">
    <location>
        <begin position="511"/>
        <end position="530"/>
    </location>
</feature>
<keyword evidence="6" id="KW-0539">Nucleus</keyword>
<dbReference type="GO" id="GO:0008270">
    <property type="term" value="F:zinc ion binding"/>
    <property type="evidence" value="ECO:0007669"/>
    <property type="project" value="UniProtKB-KW"/>
</dbReference>
<organism evidence="10 11">
    <name type="scientific">Neocallimastix californiae</name>
    <dbReference type="NCBI Taxonomy" id="1754190"/>
    <lineage>
        <taxon>Eukaryota</taxon>
        <taxon>Fungi</taxon>
        <taxon>Fungi incertae sedis</taxon>
        <taxon>Chytridiomycota</taxon>
        <taxon>Chytridiomycota incertae sedis</taxon>
        <taxon>Neocallimastigomycetes</taxon>
        <taxon>Neocallimastigales</taxon>
        <taxon>Neocallimastigaceae</taxon>
        <taxon>Neocallimastix</taxon>
    </lineage>
</organism>
<evidence type="ECO:0000256" key="1">
    <source>
        <dbReference type="ARBA" id="ARBA00004123"/>
    </source>
</evidence>
<dbReference type="Pfam" id="PF04046">
    <property type="entry name" value="PSP"/>
    <property type="match status" value="1"/>
</dbReference>
<comment type="caution">
    <text evidence="10">The sequence shown here is derived from an EMBL/GenBank/DDBJ whole genome shotgun (WGS) entry which is preliminary data.</text>
</comment>
<keyword evidence="4" id="KW-0862">Zinc</keyword>
<sequence>MTDSKENQSLINDFTIPDTNELFSTFSNDDDDTVENIIIDTTPSKIDKIVINQPKSKNDNNNTTCITKDVTTNNSKIDEDIHNFYKACQSTVIVPINYTKLSFNQKKVVQDTIKNLLINLEILGESEKKEKEERKLQEYLEQDEMYAQSVIDDLNKKREIVMFLENLLSDENRINDFFINSLVNRSKDGFIKLVYLNKYLANINLNVANYNNFDKNPDVQQIRQAVSLMSTYLELNSDGTSIRYNRNNIPFYKYLENYSIELTEKKEQKNDSIANIQQNIEGNSNNIPNIPTLDNNNNDELSKINENDKQNVKDGIKKTITMGKDDRKNEETLIQKPPQEETDESDMEISDSENEDNKEKSNELDIQENEGKNDKEIEQNDNSNMKINNETSYENTKFNDDNINISKNSKDNKDNEDNNNDDNNTENKDIMINNTQNNLNNLNNEETLKNEPEENNSNSISQNETKINSDNEINEIDKEKIIKNEKEIEMKIDNNESVIKGNDIRRLFGDEEEIEEGEKEEDEDETNKGPPTFITLNGTFQWLTKADTVKETKIHIFHNLNEEEEENQIEYDCDRDIVLGEENKKDPFEKEKFGCFNCRSIYHELNDCPLPRNPEEIKKNRALFKELCNANGNARYHEIIAEEEIYSKFKPGEISDTLREALGLEEDEVPLYVQRMDIFGYPPGYLGFTEKDDPYQIRNFDSKEEQAREELKIYSDGQEIDIPVNENKIKKETIMDNYDSKDHPEVDEKQKNKTNSDDNKKKKKEWVIQRIMKK</sequence>
<name>A0A1Y2FE46_9FUNG</name>
<evidence type="ECO:0000259" key="9">
    <source>
        <dbReference type="PROSITE" id="PS50961"/>
    </source>
</evidence>
<feature type="compositionally biased region" description="Basic and acidic residues" evidence="8">
    <location>
        <begin position="355"/>
        <end position="378"/>
    </location>
</feature>
<gene>
    <name evidence="10" type="ORF">LY90DRAFT_499864</name>
</gene>
<dbReference type="GO" id="GO:0003723">
    <property type="term" value="F:RNA binding"/>
    <property type="evidence" value="ECO:0007669"/>
    <property type="project" value="UniProtKB-UniRule"/>
</dbReference>
<dbReference type="PANTHER" id="PTHR13316">
    <property type="entry name" value="ZINC FINGER, CCHC DOMAIN CONTAINING 8"/>
    <property type="match status" value="1"/>
</dbReference>
<feature type="compositionally biased region" description="Acidic residues" evidence="8">
    <location>
        <begin position="511"/>
        <end position="525"/>
    </location>
</feature>
<dbReference type="InterPro" id="IPR006630">
    <property type="entry name" value="La_HTH"/>
</dbReference>
<feature type="domain" description="HTH La-type RNA-binding" evidence="9">
    <location>
        <begin position="150"/>
        <end position="253"/>
    </location>
</feature>
<keyword evidence="3" id="KW-0863">Zinc-finger</keyword>
<keyword evidence="11" id="KW-1185">Reference proteome</keyword>
<proteinExistence type="predicted"/>
<evidence type="ECO:0000256" key="2">
    <source>
        <dbReference type="ARBA" id="ARBA00022723"/>
    </source>
</evidence>
<evidence type="ECO:0000256" key="8">
    <source>
        <dbReference type="SAM" id="MobiDB-lite"/>
    </source>
</evidence>
<feature type="compositionally biased region" description="Low complexity" evidence="8">
    <location>
        <begin position="455"/>
        <end position="464"/>
    </location>
</feature>
<dbReference type="AlphaFoldDB" id="A0A1Y2FE46"/>
<protein>
    <recommendedName>
        <fullName evidence="9">HTH La-type RNA-binding domain-containing protein</fullName>
    </recommendedName>
</protein>
<evidence type="ECO:0000313" key="11">
    <source>
        <dbReference type="Proteomes" id="UP000193920"/>
    </source>
</evidence>
<keyword evidence="2" id="KW-0479">Metal-binding</keyword>
<evidence type="ECO:0000256" key="6">
    <source>
        <dbReference type="ARBA" id="ARBA00023242"/>
    </source>
</evidence>
<accession>A0A1Y2FE46</accession>
<dbReference type="STRING" id="1754190.A0A1Y2FE46"/>
<feature type="compositionally biased region" description="Polar residues" evidence="8">
    <location>
        <begin position="280"/>
        <end position="299"/>
    </location>
</feature>